<evidence type="ECO:0000313" key="8">
    <source>
        <dbReference type="Proteomes" id="UP000647836"/>
    </source>
</evidence>
<evidence type="ECO:0000256" key="4">
    <source>
        <dbReference type="ARBA" id="ARBA00022989"/>
    </source>
</evidence>
<dbReference type="InterPro" id="IPR051014">
    <property type="entry name" value="Cation_Transport_ATPase_IB"/>
</dbReference>
<keyword evidence="4" id="KW-1133">Transmembrane helix</keyword>
<dbReference type="InterPro" id="IPR023299">
    <property type="entry name" value="ATPase_P-typ_cyto_dom_N"/>
</dbReference>
<comment type="subcellular location">
    <subcellularLocation>
        <location evidence="1">Membrane</location>
        <topology evidence="1">Multi-pass membrane protein</topology>
    </subcellularLocation>
</comment>
<evidence type="ECO:0000256" key="3">
    <source>
        <dbReference type="ARBA" id="ARBA00022692"/>
    </source>
</evidence>
<evidence type="ECO:0000256" key="1">
    <source>
        <dbReference type="ARBA" id="ARBA00004141"/>
    </source>
</evidence>
<protein>
    <submittedName>
        <fullName evidence="7">HAD-IC family P-type ATPase</fullName>
    </submittedName>
</protein>
<dbReference type="Gene3D" id="3.40.50.1000">
    <property type="entry name" value="HAD superfamily/HAD-like"/>
    <property type="match status" value="1"/>
</dbReference>
<dbReference type="Gene3D" id="2.70.150.10">
    <property type="entry name" value="Calcium-transporting ATPase, cytoplasmic transduction domain A"/>
    <property type="match status" value="1"/>
</dbReference>
<dbReference type="NCBIfam" id="TIGR01494">
    <property type="entry name" value="ATPase_P-type"/>
    <property type="match status" value="1"/>
</dbReference>
<reference evidence="7 8" key="1">
    <citation type="submission" date="2020-10" db="EMBL/GenBank/DDBJ databases">
        <authorList>
            <person name="Castelo-Branco R."/>
            <person name="Eusebio N."/>
            <person name="Adriana R."/>
            <person name="Vieira A."/>
            <person name="Brugerolle De Fraissinette N."/>
            <person name="Rezende De Castro R."/>
            <person name="Schneider M.P."/>
            <person name="Vasconcelos V."/>
            <person name="Leao P.N."/>
        </authorList>
    </citation>
    <scope>NUCLEOTIDE SEQUENCE [LARGE SCALE GENOMIC DNA]</scope>
    <source>
        <strain evidence="7 8">LEGE 07299</strain>
    </source>
</reference>
<comment type="caution">
    <text evidence="7">The sequence shown here is derived from an EMBL/GenBank/DDBJ whole genome shotgun (WGS) entry which is preliminary data.</text>
</comment>
<dbReference type="InterPro" id="IPR008250">
    <property type="entry name" value="ATPase_P-typ_transduc_dom_A_sf"/>
</dbReference>
<dbReference type="Pfam" id="PF00122">
    <property type="entry name" value="E1-E2_ATPase"/>
    <property type="match status" value="1"/>
</dbReference>
<evidence type="ECO:0000256" key="5">
    <source>
        <dbReference type="ARBA" id="ARBA00023136"/>
    </source>
</evidence>
<dbReference type="InterPro" id="IPR023214">
    <property type="entry name" value="HAD_sf"/>
</dbReference>
<dbReference type="SUPFAM" id="SSF81653">
    <property type="entry name" value="Calcium ATPase, transduction domain A"/>
    <property type="match status" value="1"/>
</dbReference>
<evidence type="ECO:0000259" key="6">
    <source>
        <dbReference type="Pfam" id="PF00122"/>
    </source>
</evidence>
<accession>A0ABR9TVZ5</accession>
<comment type="similarity">
    <text evidence="2">Belongs to the cation transport ATPase (P-type) (TC 3.A.3) family. Type IB subfamily.</text>
</comment>
<gene>
    <name evidence="7" type="ORF">IQ229_06165</name>
</gene>
<dbReference type="InterPro" id="IPR018303">
    <property type="entry name" value="ATPase_P-typ_P_site"/>
</dbReference>
<dbReference type="PROSITE" id="PS00154">
    <property type="entry name" value="ATPASE_E1_E2"/>
    <property type="match status" value="1"/>
</dbReference>
<dbReference type="InterPro" id="IPR059000">
    <property type="entry name" value="ATPase_P-type_domA"/>
</dbReference>
<feature type="domain" description="P-type ATPase A" evidence="6">
    <location>
        <begin position="248"/>
        <end position="343"/>
    </location>
</feature>
<dbReference type="Gene3D" id="3.40.1110.10">
    <property type="entry name" value="Calcium-transporting ATPase, cytoplasmic domain N"/>
    <property type="match status" value="1"/>
</dbReference>
<dbReference type="InterPro" id="IPR001757">
    <property type="entry name" value="P_typ_ATPase"/>
</dbReference>
<sequence length="475" mass="51543">MAKVALQLPSPPKSQFTVLEGNRKVSLIETNGHSQGELPNVTYSIVHTTLGRVRFRLPRLRCDADYAKRLEVLLTADALVKNVRVKPAAMSVAVTYKSDKVSDAKMRSHLHDLIQAASEVVVLKNSTSSETEKEPSWPGLQLSAIATTLAVLGGPLGLSIPPLIVALPIAIATLPVVQRAWEGIKLERKLNIDFLDLMAIAITTFQGQFLTPSLMLGLIEVGENIRDRTARSSAQQTLDLLSSLGQFVWVERNGDKQQIPIQDVQRGDTVIVYPGEQVPVDGSILRGKALLDEQKLTGESMPVLKKKGQPVFASTLVREGRIYILAEWIGNDTRAGQSIKLMQEAPVHDTRMENYATKFAQKAVVPTLLLGGAVFAATRNPSRAASVLTLDFATGIRVSVPTTVLAALTYAARRGILIRSGRALEQLAEVDTIVFDKTGTLTKGEVDVVSVESLNPATSRLRVLELAAAAEQRLT</sequence>
<keyword evidence="3" id="KW-0812">Transmembrane</keyword>
<dbReference type="EMBL" id="JADEXF010000141">
    <property type="protein sequence ID" value="MBE9104534.1"/>
    <property type="molecule type" value="Genomic_DNA"/>
</dbReference>
<feature type="non-terminal residue" evidence="7">
    <location>
        <position position="475"/>
    </location>
</feature>
<keyword evidence="5" id="KW-0472">Membrane</keyword>
<dbReference type="RefSeq" id="WP_194042188.1">
    <property type="nucleotide sequence ID" value="NZ_JADEXF010000141.1"/>
</dbReference>
<evidence type="ECO:0000256" key="2">
    <source>
        <dbReference type="ARBA" id="ARBA00006024"/>
    </source>
</evidence>
<dbReference type="PANTHER" id="PTHR48085">
    <property type="entry name" value="CADMIUM/ZINC-TRANSPORTING ATPASE HMA2-RELATED"/>
    <property type="match status" value="1"/>
</dbReference>
<proteinExistence type="inferred from homology"/>
<evidence type="ECO:0000313" key="7">
    <source>
        <dbReference type="EMBL" id="MBE9104534.1"/>
    </source>
</evidence>
<dbReference type="PANTHER" id="PTHR48085:SF5">
    <property type="entry name" value="CADMIUM_ZINC-TRANSPORTING ATPASE HMA4-RELATED"/>
    <property type="match status" value="1"/>
</dbReference>
<organism evidence="7 8">
    <name type="scientific">Nostoc cf. edaphicum LEGE 07299</name>
    <dbReference type="NCBI Taxonomy" id="2777974"/>
    <lineage>
        <taxon>Bacteria</taxon>
        <taxon>Bacillati</taxon>
        <taxon>Cyanobacteriota</taxon>
        <taxon>Cyanophyceae</taxon>
        <taxon>Nostocales</taxon>
        <taxon>Nostocaceae</taxon>
        <taxon>Nostoc</taxon>
    </lineage>
</organism>
<keyword evidence="8" id="KW-1185">Reference proteome</keyword>
<name>A0ABR9TVZ5_9NOSO</name>
<dbReference type="Proteomes" id="UP000647836">
    <property type="component" value="Unassembled WGS sequence"/>
</dbReference>
<dbReference type="PRINTS" id="PR00119">
    <property type="entry name" value="CATATPASE"/>
</dbReference>